<dbReference type="EMBL" id="HBUF01047923">
    <property type="protein sequence ID" value="CAG6620501.1"/>
    <property type="molecule type" value="Transcribed_RNA"/>
</dbReference>
<dbReference type="InterPro" id="IPR036291">
    <property type="entry name" value="NAD(P)-bd_dom_sf"/>
</dbReference>
<dbReference type="PIRSF" id="PIRSF000126">
    <property type="entry name" value="11-beta-HSD1"/>
    <property type="match status" value="1"/>
</dbReference>
<comment type="similarity">
    <text evidence="2">Belongs to the short-chain dehydrogenases/reductases (SDR) family.</text>
</comment>
<dbReference type="AlphaFoldDB" id="A0A8D8Q091"/>
<comment type="subcellular location">
    <subcellularLocation>
        <location evidence="1">Endoplasmic reticulum</location>
    </subcellularLocation>
</comment>
<dbReference type="PRINTS" id="PR00081">
    <property type="entry name" value="GDHRDH"/>
</dbReference>
<name>A0A8D8Q091_9HEMI</name>
<keyword evidence="5" id="KW-0472">Membrane</keyword>
<dbReference type="InterPro" id="IPR051019">
    <property type="entry name" value="VLCFA-Steroid_DH"/>
</dbReference>
<accession>A0A8D8Q091</accession>
<evidence type="ECO:0000256" key="2">
    <source>
        <dbReference type="ARBA" id="ARBA00006484"/>
    </source>
</evidence>
<evidence type="ECO:0000256" key="4">
    <source>
        <dbReference type="ARBA" id="ARBA00023002"/>
    </source>
</evidence>
<dbReference type="EMBL" id="HBUF01047922">
    <property type="protein sequence ID" value="CAG6620500.1"/>
    <property type="molecule type" value="Transcribed_RNA"/>
</dbReference>
<keyword evidence="5" id="KW-0812">Transmembrane</keyword>
<feature type="transmembrane region" description="Helical" evidence="5">
    <location>
        <begin position="200"/>
        <end position="217"/>
    </location>
</feature>
<dbReference type="EMBL" id="HBUF01559763">
    <property type="protein sequence ID" value="CAG6761768.1"/>
    <property type="molecule type" value="Transcribed_RNA"/>
</dbReference>
<dbReference type="Pfam" id="PF00106">
    <property type="entry name" value="adh_short"/>
    <property type="match status" value="1"/>
</dbReference>
<evidence type="ECO:0000256" key="5">
    <source>
        <dbReference type="SAM" id="Phobius"/>
    </source>
</evidence>
<keyword evidence="5" id="KW-1133">Transmembrane helix</keyword>
<evidence type="ECO:0000256" key="1">
    <source>
        <dbReference type="ARBA" id="ARBA00004240"/>
    </source>
</evidence>
<feature type="transmembrane region" description="Helical" evidence="5">
    <location>
        <begin position="20"/>
        <end position="42"/>
    </location>
</feature>
<dbReference type="InterPro" id="IPR002347">
    <property type="entry name" value="SDR_fam"/>
</dbReference>
<proteinExistence type="inferred from homology"/>
<dbReference type="CDD" id="cd05356">
    <property type="entry name" value="17beta-HSD1_like_SDR_c"/>
    <property type="match status" value="1"/>
</dbReference>
<dbReference type="Gene3D" id="3.40.50.720">
    <property type="entry name" value="NAD(P)-binding Rossmann-like Domain"/>
    <property type="match status" value="1"/>
</dbReference>
<organism evidence="6">
    <name type="scientific">Cacopsylla melanoneura</name>
    <dbReference type="NCBI Taxonomy" id="428564"/>
    <lineage>
        <taxon>Eukaryota</taxon>
        <taxon>Metazoa</taxon>
        <taxon>Ecdysozoa</taxon>
        <taxon>Arthropoda</taxon>
        <taxon>Hexapoda</taxon>
        <taxon>Insecta</taxon>
        <taxon>Pterygota</taxon>
        <taxon>Neoptera</taxon>
        <taxon>Paraneoptera</taxon>
        <taxon>Hemiptera</taxon>
        <taxon>Sternorrhyncha</taxon>
        <taxon>Psylloidea</taxon>
        <taxon>Psyllidae</taxon>
        <taxon>Psyllinae</taxon>
        <taxon>Cacopsylla</taxon>
    </lineage>
</organism>
<keyword evidence="3" id="KW-0521">NADP</keyword>
<dbReference type="FunFam" id="3.40.50.720:FF:000137">
    <property type="entry name" value="Hydroxysteroid (17-beta) dehydrogenase 3"/>
    <property type="match status" value="1"/>
</dbReference>
<dbReference type="GO" id="GO:0016491">
    <property type="term" value="F:oxidoreductase activity"/>
    <property type="evidence" value="ECO:0007669"/>
    <property type="project" value="UniProtKB-KW"/>
</dbReference>
<sequence>MGTFKNVYNNFYWHVEHEDYSLMFIIKLLGLFYVLKFIWWLVSSFLQSIVCKLVSFVYKPNLRKYGTWAVVTGSTDGIGKAYAIELAKRNMDIVLISRNVDKLNRTADEIRKIAPVQIKVIEADFTQGLQVYNHIEKELADLDIGILVNNVGIAPVHPTFRKLEDTSKEQLYNEVVVNNGAPSQMTRIVLPQMKHKKRGMIVFVGSIISVFECPYFTNYSGTKAFISQFANCIHREINHHNIHTQYLLPSITDTNLSKGNHVMTKLGASIRTFAYPSASTYACWAIDTLGWCRIAPGYWFFDLTYVFAILAENLMIFRFLGRPVLQLCYGRKVIN</sequence>
<dbReference type="GO" id="GO:0005783">
    <property type="term" value="C:endoplasmic reticulum"/>
    <property type="evidence" value="ECO:0007669"/>
    <property type="project" value="UniProtKB-SubCell"/>
</dbReference>
<evidence type="ECO:0000313" key="6">
    <source>
        <dbReference type="EMBL" id="CAG6620500.1"/>
    </source>
</evidence>
<dbReference type="SUPFAM" id="SSF51735">
    <property type="entry name" value="NAD(P)-binding Rossmann-fold domains"/>
    <property type="match status" value="1"/>
</dbReference>
<protein>
    <submittedName>
        <fullName evidence="6">Hydroxysteroid dehydrogenase-like protein 1</fullName>
    </submittedName>
</protein>
<dbReference type="PANTHER" id="PTHR43899">
    <property type="entry name" value="RH59310P"/>
    <property type="match status" value="1"/>
</dbReference>
<feature type="transmembrane region" description="Helical" evidence="5">
    <location>
        <begin position="298"/>
        <end position="321"/>
    </location>
</feature>
<evidence type="ECO:0000256" key="3">
    <source>
        <dbReference type="ARBA" id="ARBA00022857"/>
    </source>
</evidence>
<reference evidence="6" key="1">
    <citation type="submission" date="2021-05" db="EMBL/GenBank/DDBJ databases">
        <authorList>
            <person name="Alioto T."/>
            <person name="Alioto T."/>
            <person name="Gomez Garrido J."/>
        </authorList>
    </citation>
    <scope>NUCLEOTIDE SEQUENCE</scope>
</reference>
<dbReference type="InterPro" id="IPR020904">
    <property type="entry name" value="Sc_DH/Rdtase_CS"/>
</dbReference>
<dbReference type="PROSITE" id="PS00061">
    <property type="entry name" value="ADH_SHORT"/>
    <property type="match status" value="1"/>
</dbReference>
<keyword evidence="4" id="KW-0560">Oxidoreductase</keyword>
<dbReference type="PANTHER" id="PTHR43899:SF13">
    <property type="entry name" value="RH59310P"/>
    <property type="match status" value="1"/>
</dbReference>